<dbReference type="InterPro" id="IPR036291">
    <property type="entry name" value="NAD(P)-bd_dom_sf"/>
</dbReference>
<dbReference type="InterPro" id="IPR005913">
    <property type="entry name" value="dTDP_dehydrorham_reduct"/>
</dbReference>
<evidence type="ECO:0000256" key="2">
    <source>
        <dbReference type="ARBA" id="ARBA00010944"/>
    </source>
</evidence>
<dbReference type="EC" id="1.1.1.133" evidence="3"/>
<sequence>MTSTSGASTPLPHVTETPIEGLLVVQLDLREDPRGWFKENWQRAKMTPAGLPDFGPVQHNLSFNTDRGVARGFHAEPWDKYLTIAHGRVFAAWVDMREGPTFGQTFSMEMDPSVGVFVPRGVANSYQTLTDAATYSYLVNQHWRPDAAYPGVALSDPALGIEWPIPLDECILSEKDLSYGPLTPEMAIPRQRMLVLGGNGQVGRALALEFPDALVVGRDVLDITDADAVAAWDWRAHDVVVNAAAYTAVDAAETDQGRRDAWAANATAPARLAALSREHGFTLVHFSSDYVFSGTAPEGGWTESSAFAPLGVYAQSKAAGDLAVAAAPHHYVLRCSWVVGDGANFVATMQSLAARGVSPSVVDDQIGRPTFTDEIARAVRHLLETRPPYGTYHLSNGGDATSFHALAQEVFAASGRPADDVTAVSTAEYTAGLATTPAPRPDDSRLDLSALLATGFEPRDWRDALTRYLS</sequence>
<comment type="similarity">
    <text evidence="2 3">Belongs to the dTDP-4-dehydrorhamnose reductase family.</text>
</comment>
<dbReference type="EMBL" id="JBHSQI010000002">
    <property type="protein sequence ID" value="MFC6152884.1"/>
    <property type="molecule type" value="Genomic_DNA"/>
</dbReference>
<keyword evidence="3" id="KW-0521">NADP</keyword>
<dbReference type="Gene3D" id="3.90.25.10">
    <property type="entry name" value="UDP-galactose 4-epimerase, domain 1"/>
    <property type="match status" value="1"/>
</dbReference>
<evidence type="ECO:0000313" key="6">
    <source>
        <dbReference type="Proteomes" id="UP001596098"/>
    </source>
</evidence>
<dbReference type="InterPro" id="IPR029903">
    <property type="entry name" value="RmlD-like-bd"/>
</dbReference>
<dbReference type="InterPro" id="IPR014710">
    <property type="entry name" value="RmlC-like_jellyroll"/>
</dbReference>
<comment type="pathway">
    <text evidence="3">Carbohydrate biosynthesis; dTDP-L-rhamnose biosynthesis.</text>
</comment>
<reference evidence="6" key="1">
    <citation type="journal article" date="2019" name="Int. J. Syst. Evol. Microbiol.">
        <title>The Global Catalogue of Microorganisms (GCM) 10K type strain sequencing project: providing services to taxonomists for standard genome sequencing and annotation.</title>
        <authorList>
            <consortium name="The Broad Institute Genomics Platform"/>
            <consortium name="The Broad Institute Genome Sequencing Center for Infectious Disease"/>
            <person name="Wu L."/>
            <person name="Ma J."/>
        </authorList>
    </citation>
    <scope>NUCLEOTIDE SEQUENCE [LARGE SCALE GENOMIC DNA]</scope>
    <source>
        <strain evidence="6">DFY28</strain>
    </source>
</reference>
<keyword evidence="3" id="KW-0560">Oxidoreductase</keyword>
<gene>
    <name evidence="5" type="ORF">ACFPWU_04275</name>
</gene>
<evidence type="ECO:0000256" key="3">
    <source>
        <dbReference type="RuleBase" id="RU364082"/>
    </source>
</evidence>
<dbReference type="CDD" id="cd05254">
    <property type="entry name" value="dTDP_HR_like_SDR_e"/>
    <property type="match status" value="1"/>
</dbReference>
<feature type="domain" description="RmlD-like substrate binding" evidence="4">
    <location>
        <begin position="192"/>
        <end position="469"/>
    </location>
</feature>
<organism evidence="5 6">
    <name type="scientific">Nocardioides yefusunii</name>
    <dbReference type="NCBI Taxonomy" id="2500546"/>
    <lineage>
        <taxon>Bacteria</taxon>
        <taxon>Bacillati</taxon>
        <taxon>Actinomycetota</taxon>
        <taxon>Actinomycetes</taxon>
        <taxon>Propionibacteriales</taxon>
        <taxon>Nocardioidaceae</taxon>
        <taxon>Nocardioides</taxon>
    </lineage>
</organism>
<dbReference type="Pfam" id="PF00908">
    <property type="entry name" value="dTDP_sugar_isom"/>
    <property type="match status" value="1"/>
</dbReference>
<dbReference type="Proteomes" id="UP001596098">
    <property type="component" value="Unassembled WGS sequence"/>
</dbReference>
<dbReference type="InterPro" id="IPR000888">
    <property type="entry name" value="RmlC-like"/>
</dbReference>
<dbReference type="Gene3D" id="2.60.120.10">
    <property type="entry name" value="Jelly Rolls"/>
    <property type="match status" value="1"/>
</dbReference>
<dbReference type="PANTHER" id="PTHR10491:SF4">
    <property type="entry name" value="METHIONINE ADENOSYLTRANSFERASE 2 SUBUNIT BETA"/>
    <property type="match status" value="1"/>
</dbReference>
<evidence type="ECO:0000313" key="5">
    <source>
        <dbReference type="EMBL" id="MFC6152884.1"/>
    </source>
</evidence>
<name>A0ABW1QTR2_9ACTN</name>
<dbReference type="SUPFAM" id="SSF51182">
    <property type="entry name" value="RmlC-like cupins"/>
    <property type="match status" value="1"/>
</dbReference>
<accession>A0ABW1QTR2</accession>
<dbReference type="PANTHER" id="PTHR10491">
    <property type="entry name" value="DTDP-4-DEHYDRORHAMNOSE REDUCTASE"/>
    <property type="match status" value="1"/>
</dbReference>
<keyword evidence="6" id="KW-1185">Reference proteome</keyword>
<dbReference type="RefSeq" id="WP_128219488.1">
    <property type="nucleotide sequence ID" value="NZ_CP034929.1"/>
</dbReference>
<dbReference type="SUPFAM" id="SSF51735">
    <property type="entry name" value="NAD(P)-binding Rossmann-fold domains"/>
    <property type="match status" value="1"/>
</dbReference>
<proteinExistence type="inferred from homology"/>
<dbReference type="Gene3D" id="3.40.50.720">
    <property type="entry name" value="NAD(P)-binding Rossmann-like Domain"/>
    <property type="match status" value="1"/>
</dbReference>
<comment type="similarity">
    <text evidence="1">Belongs to the dTDP-4-dehydrorhamnose 3,5-epimerase family.</text>
</comment>
<dbReference type="Pfam" id="PF04321">
    <property type="entry name" value="RmlD_sub_bind"/>
    <property type="match status" value="1"/>
</dbReference>
<dbReference type="InterPro" id="IPR011051">
    <property type="entry name" value="RmlC_Cupin_sf"/>
</dbReference>
<comment type="caution">
    <text evidence="5">The sequence shown here is derived from an EMBL/GenBank/DDBJ whole genome shotgun (WGS) entry which is preliminary data.</text>
</comment>
<comment type="function">
    <text evidence="3">Catalyzes the reduction of dTDP-6-deoxy-L-lyxo-4-hexulose to yield dTDP-L-rhamnose.</text>
</comment>
<evidence type="ECO:0000259" key="4">
    <source>
        <dbReference type="Pfam" id="PF04321"/>
    </source>
</evidence>
<protein>
    <recommendedName>
        <fullName evidence="3">dTDP-4-dehydrorhamnose reductase</fullName>
        <ecNumber evidence="3">1.1.1.133</ecNumber>
    </recommendedName>
</protein>
<evidence type="ECO:0000256" key="1">
    <source>
        <dbReference type="ARBA" id="ARBA00010154"/>
    </source>
</evidence>